<name>A0ABY5Y4T4_9FLAO</name>
<evidence type="ECO:0000313" key="2">
    <source>
        <dbReference type="Proteomes" id="UP001059209"/>
    </source>
</evidence>
<dbReference type="Proteomes" id="UP001059209">
    <property type="component" value="Chromosome"/>
</dbReference>
<protein>
    <submittedName>
        <fullName evidence="1">DUF3500 domain-containing protein</fullName>
    </submittedName>
</protein>
<organism evidence="1 2">
    <name type="scientific">Maribacter litopenaei</name>
    <dbReference type="NCBI Taxonomy" id="2976127"/>
    <lineage>
        <taxon>Bacteria</taxon>
        <taxon>Pseudomonadati</taxon>
        <taxon>Bacteroidota</taxon>
        <taxon>Flavobacteriia</taxon>
        <taxon>Flavobacteriales</taxon>
        <taxon>Flavobacteriaceae</taxon>
        <taxon>Maribacter</taxon>
    </lineage>
</organism>
<gene>
    <name evidence="1" type="ORF">NYZ99_11860</name>
</gene>
<proteinExistence type="predicted"/>
<dbReference type="EMBL" id="CP104205">
    <property type="protein sequence ID" value="UWX53826.1"/>
    <property type="molecule type" value="Genomic_DNA"/>
</dbReference>
<evidence type="ECO:0000313" key="1">
    <source>
        <dbReference type="EMBL" id="UWX53826.1"/>
    </source>
</evidence>
<accession>A0ABY5Y4T4</accession>
<keyword evidence="2" id="KW-1185">Reference proteome</keyword>
<sequence>MKKSTIHILCTLIFGLFSINGQQTDDSERMRNVRKFFKDIEDKAMAEEFVGVRTSKGLVENLFPIHSTGVSTIHITTAANNFLRSLDKEQLTRTTFKVDDPEWRK</sequence>
<reference evidence="1" key="1">
    <citation type="submission" date="2022-09" db="EMBL/GenBank/DDBJ databases">
        <title>Maribacter litopenaei sp. nov., isolated from the intestinal tract of the Pacific White Shrimp, Litopenaeus vannamei.</title>
        <authorList>
            <person name="Kim S.Y."/>
            <person name="Hwang C.Y."/>
        </authorList>
    </citation>
    <scope>NUCLEOTIDE SEQUENCE</scope>
    <source>
        <strain evidence="1">HL-LV01</strain>
    </source>
</reference>
<dbReference type="RefSeq" id="WP_260571362.1">
    <property type="nucleotide sequence ID" value="NZ_CP104205.1"/>
</dbReference>